<keyword evidence="5" id="KW-0547">Nucleotide-binding</keyword>
<dbReference type="PANTHER" id="PTHR41523:SF8">
    <property type="entry name" value="ETHYLENE RESPONSE SENSOR PROTEIN"/>
    <property type="match status" value="1"/>
</dbReference>
<feature type="transmembrane region" description="Helical" evidence="9">
    <location>
        <begin position="348"/>
        <end position="370"/>
    </location>
</feature>
<evidence type="ECO:0000256" key="2">
    <source>
        <dbReference type="ARBA" id="ARBA00012438"/>
    </source>
</evidence>
<dbReference type="SMART" id="SM00387">
    <property type="entry name" value="HATPase_c"/>
    <property type="match status" value="1"/>
</dbReference>
<dbReference type="RefSeq" id="WP_207333057.1">
    <property type="nucleotide sequence ID" value="NZ_JAFMYW010000020.1"/>
</dbReference>
<dbReference type="InterPro" id="IPR019734">
    <property type="entry name" value="TPR_rpt"/>
</dbReference>
<dbReference type="Gene3D" id="1.25.40.10">
    <property type="entry name" value="Tetratricopeptide repeat domain"/>
    <property type="match status" value="1"/>
</dbReference>
<keyword evidence="3" id="KW-0597">Phosphoprotein</keyword>
<evidence type="ECO:0000313" key="12">
    <source>
        <dbReference type="EMBL" id="MBO0953105.1"/>
    </source>
</evidence>
<evidence type="ECO:0000256" key="7">
    <source>
        <dbReference type="ARBA" id="ARBA00022840"/>
    </source>
</evidence>
<evidence type="ECO:0000256" key="6">
    <source>
        <dbReference type="ARBA" id="ARBA00022777"/>
    </source>
</evidence>
<evidence type="ECO:0000259" key="11">
    <source>
        <dbReference type="SMART" id="SM00387"/>
    </source>
</evidence>
<feature type="repeat" description="TPR" evidence="8">
    <location>
        <begin position="57"/>
        <end position="90"/>
    </location>
</feature>
<dbReference type="SUPFAM" id="SSF55874">
    <property type="entry name" value="ATPase domain of HSP90 chaperone/DNA topoisomerase II/histidine kinase"/>
    <property type="match status" value="1"/>
</dbReference>
<name>A0ABS3JSX0_9BACT</name>
<keyword evidence="10" id="KW-0732">Signal</keyword>
<dbReference type="EC" id="2.7.13.3" evidence="2"/>
<dbReference type="PROSITE" id="PS50005">
    <property type="entry name" value="TPR"/>
    <property type="match status" value="1"/>
</dbReference>
<keyword evidence="8" id="KW-0802">TPR repeat</keyword>
<comment type="catalytic activity">
    <reaction evidence="1">
        <text>ATP + protein L-histidine = ADP + protein N-phospho-L-histidine.</text>
        <dbReference type="EC" id="2.7.13.3"/>
    </reaction>
</comment>
<dbReference type="EMBL" id="JAFMYW010000020">
    <property type="protein sequence ID" value="MBO0953105.1"/>
    <property type="molecule type" value="Genomic_DNA"/>
</dbReference>
<dbReference type="Gene3D" id="3.30.450.20">
    <property type="entry name" value="PAS domain"/>
    <property type="match status" value="1"/>
</dbReference>
<evidence type="ECO:0000256" key="4">
    <source>
        <dbReference type="ARBA" id="ARBA00022679"/>
    </source>
</evidence>
<feature type="signal peptide" evidence="10">
    <location>
        <begin position="1"/>
        <end position="24"/>
    </location>
</feature>
<organism evidence="12 13">
    <name type="scientific">Fibrella forsythiae</name>
    <dbReference type="NCBI Taxonomy" id="2817061"/>
    <lineage>
        <taxon>Bacteria</taxon>
        <taxon>Pseudomonadati</taxon>
        <taxon>Bacteroidota</taxon>
        <taxon>Cytophagia</taxon>
        <taxon>Cytophagales</taxon>
        <taxon>Spirosomataceae</taxon>
        <taxon>Fibrella</taxon>
    </lineage>
</organism>
<accession>A0ABS3JSX0</accession>
<feature type="domain" description="Histidine kinase/HSP90-like ATPase" evidence="11">
    <location>
        <begin position="480"/>
        <end position="576"/>
    </location>
</feature>
<evidence type="ECO:0000256" key="3">
    <source>
        <dbReference type="ARBA" id="ARBA00022553"/>
    </source>
</evidence>
<keyword evidence="4" id="KW-0808">Transferase</keyword>
<dbReference type="Proteomes" id="UP000664628">
    <property type="component" value="Unassembled WGS sequence"/>
</dbReference>
<proteinExistence type="predicted"/>
<dbReference type="SUPFAM" id="SSF48452">
    <property type="entry name" value="TPR-like"/>
    <property type="match status" value="1"/>
</dbReference>
<keyword evidence="13" id="KW-1185">Reference proteome</keyword>
<dbReference type="InterPro" id="IPR003594">
    <property type="entry name" value="HATPase_dom"/>
</dbReference>
<feature type="chain" id="PRO_5046584856" description="histidine kinase" evidence="10">
    <location>
        <begin position="25"/>
        <end position="576"/>
    </location>
</feature>
<evidence type="ECO:0000256" key="9">
    <source>
        <dbReference type="SAM" id="Phobius"/>
    </source>
</evidence>
<keyword evidence="9" id="KW-1133">Transmembrane helix</keyword>
<protein>
    <recommendedName>
        <fullName evidence="2">histidine kinase</fullName>
        <ecNumber evidence="2">2.7.13.3</ecNumber>
    </recommendedName>
</protein>
<dbReference type="GO" id="GO:0016301">
    <property type="term" value="F:kinase activity"/>
    <property type="evidence" value="ECO:0007669"/>
    <property type="project" value="UniProtKB-KW"/>
</dbReference>
<evidence type="ECO:0000256" key="1">
    <source>
        <dbReference type="ARBA" id="ARBA00000085"/>
    </source>
</evidence>
<gene>
    <name evidence="12" type="ORF">J2I46_31315</name>
</gene>
<dbReference type="PANTHER" id="PTHR41523">
    <property type="entry name" value="TWO-COMPONENT SYSTEM SENSOR PROTEIN"/>
    <property type="match status" value="1"/>
</dbReference>
<keyword evidence="7" id="KW-0067">ATP-binding</keyword>
<keyword evidence="6 12" id="KW-0418">Kinase</keyword>
<dbReference type="Pfam" id="PF13581">
    <property type="entry name" value="HATPase_c_2"/>
    <property type="match status" value="1"/>
</dbReference>
<keyword evidence="9" id="KW-0812">Transmembrane</keyword>
<dbReference type="Gene3D" id="3.30.565.10">
    <property type="entry name" value="Histidine kinase-like ATPase, C-terminal domain"/>
    <property type="match status" value="1"/>
</dbReference>
<evidence type="ECO:0000256" key="8">
    <source>
        <dbReference type="PROSITE-ProRule" id="PRU00339"/>
    </source>
</evidence>
<keyword evidence="9" id="KW-0472">Membrane</keyword>
<dbReference type="Pfam" id="PF07568">
    <property type="entry name" value="HisKA_2"/>
    <property type="match status" value="1"/>
</dbReference>
<evidence type="ECO:0000256" key="10">
    <source>
        <dbReference type="SAM" id="SignalP"/>
    </source>
</evidence>
<reference evidence="12 13" key="1">
    <citation type="submission" date="2021-03" db="EMBL/GenBank/DDBJ databases">
        <title>Fibrella sp. HMF5405 genome sequencing and assembly.</title>
        <authorList>
            <person name="Kang H."/>
            <person name="Kim H."/>
            <person name="Bae S."/>
            <person name="Joh K."/>
        </authorList>
    </citation>
    <scope>NUCLEOTIDE SEQUENCE [LARGE SCALE GENOMIC DNA]</scope>
    <source>
        <strain evidence="12 13">HMF5405</strain>
    </source>
</reference>
<dbReference type="InterPro" id="IPR011990">
    <property type="entry name" value="TPR-like_helical_dom_sf"/>
</dbReference>
<dbReference type="InterPro" id="IPR011495">
    <property type="entry name" value="Sig_transdc_His_kin_sub2_dim/P"/>
</dbReference>
<dbReference type="InterPro" id="IPR036890">
    <property type="entry name" value="HATPase_C_sf"/>
</dbReference>
<evidence type="ECO:0000313" key="13">
    <source>
        <dbReference type="Proteomes" id="UP000664628"/>
    </source>
</evidence>
<sequence>MPSFIYLRLCLLLLSSCWGLMTLAQSPAPLALQPHKIQLARRLYRQGVTQKNPMLVAEGYYEYGKLYAAAGDYLNAHRWFIKALRVLEPRGNSYELARLHVRLADLAYTQGQGPESFLHAYKALGIARLSRSNRAMIRSCALLARLHARNWASEANAPLSWPASNADSALFYLRRVHALAYQLNDPMEIAHVKLDIAQQLLARHDPRSIGYFKAALRIATRQKQGDRLPMMLSLASAHASFGQASQAWALIEQARRLIQKDHPNVYYYQSAIEYALIDFYRATKNWKQVALHQQQLHQWEKRDMVADRQGAISRLHLEYQTEKKELQLKAQQTQLALQRQNSQSQQRVILATSTLLVGMVGMSAVLFWLFRQKRRLSLVNAQLVNEQNHRVKNNLQVVSSLLSLQANRLTDAAAQKAIQESQLRVESMAILHRRLYEGDKLVRVELPDFLQEVVQTVLQTYGYGHLQPRYELEPLTVSADQALALGLLINELTTNACKYAFPSQSAPAYRLTCQCHPGNITLLVEDNGPGFSLPGSDPGSSNSFGMRLIQTQARQLRGHYRFINHNGACFTLTFPL</sequence>
<evidence type="ECO:0000256" key="5">
    <source>
        <dbReference type="ARBA" id="ARBA00022741"/>
    </source>
</evidence>
<comment type="caution">
    <text evidence="12">The sequence shown here is derived from an EMBL/GenBank/DDBJ whole genome shotgun (WGS) entry which is preliminary data.</text>
</comment>